<accession>A0ACC2NMM7</accession>
<evidence type="ECO:0000313" key="2">
    <source>
        <dbReference type="Proteomes" id="UP001239111"/>
    </source>
</evidence>
<dbReference type="Proteomes" id="UP001239111">
    <property type="component" value="Chromosome 3"/>
</dbReference>
<evidence type="ECO:0000313" key="1">
    <source>
        <dbReference type="EMBL" id="KAJ8672148.1"/>
    </source>
</evidence>
<comment type="caution">
    <text evidence="1">The sequence shown here is derived from an EMBL/GenBank/DDBJ whole genome shotgun (WGS) entry which is preliminary data.</text>
</comment>
<proteinExistence type="predicted"/>
<sequence length="724" mass="81949">MKRNIRGTVDIMTHSVVSALDTGKVTYRDIVRIFAAFAGGLGIPIDNIVLNETSFCEARKKVREVLAEKIKIIFGETELNAAILHVDGKRMLDKTTHTFVERLPVVLSNGKKTKIISIPKLDDARGKTQAHAVSKVFSVSFHVIALTLYLMRSLLFFMSPNPDHTEHQIDDLDDLGDLIASPSHFEKIVPKIGLRFKITRKYQAELQTQSSGNEERRPADNDSVGIPTVPEHNNPNPSLGPVDDKSGDCQSLGKTSDPDPEPVNENVPEQGTTNKKHQAEVIIIESESPAKKRRHCRTQDFDVKQVLEGHPLGQCIIIQYNVFGYLESIHQLYLVQIIALELLRVYGTDLTDPEIEVVAEKIHNFIKSEAVATYFVPAILKKQSSNNESVKSRGKLRDKYKNWITFITRHENFLNIVPVPQQLANVMSSEISESALELAVAKKNELKTEKDPAKRKSLWDDSYILRVEDRKNGEFSNGTQISNTWPNLKDEDAFVLLASDFYRMYPKNFENLRQLFDEAFAKILPLFKVTSSTSDDKKLFFGLLKSKESFSNLTEDHKTYMQLEIMSSILVPKNVRIEITQPGAKKKKFWKPNSSEARKGIVTLVKTEQEIPSKLMKRTAKLVAIKQPPLPFIVAVGDDVTQLKKFYVRVDGNMYEATSLFTALDMLMKIFFALNINYPVESENVLSFLQMGLYQISRQGEKLIPAVINVLNRLKLPCQMPICE</sequence>
<name>A0ACC2NMM7_9HYME</name>
<protein>
    <submittedName>
        <fullName evidence="1">Uncharacterized protein</fullName>
    </submittedName>
</protein>
<organism evidence="1 2">
    <name type="scientific">Eretmocerus hayati</name>
    <dbReference type="NCBI Taxonomy" id="131215"/>
    <lineage>
        <taxon>Eukaryota</taxon>
        <taxon>Metazoa</taxon>
        <taxon>Ecdysozoa</taxon>
        <taxon>Arthropoda</taxon>
        <taxon>Hexapoda</taxon>
        <taxon>Insecta</taxon>
        <taxon>Pterygota</taxon>
        <taxon>Neoptera</taxon>
        <taxon>Endopterygota</taxon>
        <taxon>Hymenoptera</taxon>
        <taxon>Apocrita</taxon>
        <taxon>Proctotrupomorpha</taxon>
        <taxon>Chalcidoidea</taxon>
        <taxon>Aphelinidae</taxon>
        <taxon>Aphelininae</taxon>
        <taxon>Eretmocerus</taxon>
    </lineage>
</organism>
<keyword evidence="2" id="KW-1185">Reference proteome</keyword>
<dbReference type="EMBL" id="CM056743">
    <property type="protein sequence ID" value="KAJ8672148.1"/>
    <property type="molecule type" value="Genomic_DNA"/>
</dbReference>
<gene>
    <name evidence="1" type="ORF">QAD02_003407</name>
</gene>
<reference evidence="1" key="1">
    <citation type="submission" date="2023-04" db="EMBL/GenBank/DDBJ databases">
        <title>A chromosome-level genome assembly of the parasitoid wasp Eretmocerus hayati.</title>
        <authorList>
            <person name="Zhong Y."/>
            <person name="Liu S."/>
            <person name="Liu Y."/>
        </authorList>
    </citation>
    <scope>NUCLEOTIDE SEQUENCE</scope>
    <source>
        <strain evidence="1">ZJU_SS_LIU_2023</strain>
    </source>
</reference>